<evidence type="ECO:0000313" key="2">
    <source>
        <dbReference type="Proteomes" id="UP000030747"/>
    </source>
</evidence>
<dbReference type="OMA" id="RFTRMSK"/>
<name>U6L2Y1_EIMTE</name>
<protein>
    <recommendedName>
        <fullName evidence="3">Mitochondrial ribosomal protein S14</fullName>
    </recommendedName>
</protein>
<gene>
    <name evidence="1" type="ORF">ETH_00003325</name>
</gene>
<dbReference type="EMBL" id="HG675853">
    <property type="protein sequence ID" value="CDJ43553.1"/>
    <property type="molecule type" value="Genomic_DNA"/>
</dbReference>
<accession>U6L2Y1</accession>
<dbReference type="AlphaFoldDB" id="U6L2Y1"/>
<evidence type="ECO:0000313" key="1">
    <source>
        <dbReference type="EMBL" id="CDJ43553.1"/>
    </source>
</evidence>
<dbReference type="VEuPathDB" id="ToxoDB:ETH2_0941200"/>
<dbReference type="RefSeq" id="XP_013234303.1">
    <property type="nucleotide sequence ID" value="XM_013378849.1"/>
</dbReference>
<keyword evidence="2" id="KW-1185">Reference proteome</keyword>
<dbReference type="OrthoDB" id="413436at2759"/>
<dbReference type="VEuPathDB" id="ToxoDB:ETH_00003325"/>
<reference evidence="1" key="1">
    <citation type="submission" date="2013-10" db="EMBL/GenBank/DDBJ databases">
        <title>Genomic analysis of the causative agents of coccidiosis in chickens.</title>
        <authorList>
            <person name="Reid A.J."/>
            <person name="Blake D."/>
            <person name="Billington K."/>
            <person name="Browne H."/>
            <person name="Dunn M."/>
            <person name="Hung S."/>
            <person name="Kawahara F."/>
            <person name="Miranda-Saavedra D."/>
            <person name="Mourier T."/>
            <person name="Nagra H."/>
            <person name="Otto T.D."/>
            <person name="Rawlings N."/>
            <person name="Sanchez A."/>
            <person name="Sanders M."/>
            <person name="Subramaniam C."/>
            <person name="Tay Y."/>
            <person name="Dear P."/>
            <person name="Doerig C."/>
            <person name="Gruber A."/>
            <person name="Parkinson J."/>
            <person name="Shirley M."/>
            <person name="Wan K.L."/>
            <person name="Berriman M."/>
            <person name="Tomley F."/>
            <person name="Pain A."/>
        </authorList>
    </citation>
    <scope>NUCLEOTIDE SEQUENCE [LARGE SCALE GENOMIC DNA]</scope>
    <source>
        <strain evidence="1">Houghton</strain>
    </source>
</reference>
<proteinExistence type="predicted"/>
<reference evidence="1" key="2">
    <citation type="submission" date="2013-10" db="EMBL/GenBank/DDBJ databases">
        <authorList>
            <person name="Aslett M."/>
        </authorList>
    </citation>
    <scope>NUCLEOTIDE SEQUENCE [LARGE SCALE GENOMIC DNA]</scope>
    <source>
        <strain evidence="1">Houghton</strain>
    </source>
</reference>
<sequence>MAARNPGPKLNPVPLGFPSFNNRVHRDKLSRIAFAAHEINARVYKNVGASRIRLRCMVGGYGRGVFVFTRLAKMGMQQLAREGWLKKYGYKPYLFR</sequence>
<dbReference type="GeneID" id="25249878"/>
<evidence type="ECO:0008006" key="3">
    <source>
        <dbReference type="Google" id="ProtNLM"/>
    </source>
</evidence>
<organism evidence="1 2">
    <name type="scientific">Eimeria tenella</name>
    <name type="common">Coccidian parasite</name>
    <dbReference type="NCBI Taxonomy" id="5802"/>
    <lineage>
        <taxon>Eukaryota</taxon>
        <taxon>Sar</taxon>
        <taxon>Alveolata</taxon>
        <taxon>Apicomplexa</taxon>
        <taxon>Conoidasida</taxon>
        <taxon>Coccidia</taxon>
        <taxon>Eucoccidiorida</taxon>
        <taxon>Eimeriorina</taxon>
        <taxon>Eimeriidae</taxon>
        <taxon>Eimeria</taxon>
    </lineage>
</organism>
<dbReference type="Proteomes" id="UP000030747">
    <property type="component" value="Unassembled WGS sequence"/>
</dbReference>